<dbReference type="AlphaFoldDB" id="A0A8T2YGU4"/>
<evidence type="ECO:0000313" key="3">
    <source>
        <dbReference type="Proteomes" id="UP000807159"/>
    </source>
</evidence>
<proteinExistence type="predicted"/>
<comment type="caution">
    <text evidence="2">The sequence shown here is derived from an EMBL/GenBank/DDBJ whole genome shotgun (WGS) entry which is preliminary data.</text>
</comment>
<feature type="region of interest" description="Disordered" evidence="1">
    <location>
        <begin position="169"/>
        <end position="204"/>
    </location>
</feature>
<organism evidence="2 3">
    <name type="scientific">Populus deltoides</name>
    <name type="common">Eastern poplar</name>
    <name type="synonym">Eastern cottonwood</name>
    <dbReference type="NCBI Taxonomy" id="3696"/>
    <lineage>
        <taxon>Eukaryota</taxon>
        <taxon>Viridiplantae</taxon>
        <taxon>Streptophyta</taxon>
        <taxon>Embryophyta</taxon>
        <taxon>Tracheophyta</taxon>
        <taxon>Spermatophyta</taxon>
        <taxon>Magnoliopsida</taxon>
        <taxon>eudicotyledons</taxon>
        <taxon>Gunneridae</taxon>
        <taxon>Pentapetalae</taxon>
        <taxon>rosids</taxon>
        <taxon>fabids</taxon>
        <taxon>Malpighiales</taxon>
        <taxon>Salicaceae</taxon>
        <taxon>Saliceae</taxon>
        <taxon>Populus</taxon>
    </lineage>
</organism>
<evidence type="ECO:0000313" key="2">
    <source>
        <dbReference type="EMBL" id="KAH8504368.1"/>
    </source>
</evidence>
<gene>
    <name evidence="2" type="ORF">H0E87_011864</name>
</gene>
<evidence type="ECO:0000256" key="1">
    <source>
        <dbReference type="SAM" id="MobiDB-lite"/>
    </source>
</evidence>
<keyword evidence="3" id="KW-1185">Reference proteome</keyword>
<dbReference type="Proteomes" id="UP000807159">
    <property type="component" value="Chromosome 6"/>
</dbReference>
<name>A0A8T2YGU4_POPDE</name>
<accession>A0A8T2YGU4</accession>
<reference evidence="2" key="1">
    <citation type="journal article" date="2021" name="J. Hered.">
        <title>Genome Assembly of Salicaceae Populus deltoides (Eastern Cottonwood) I-69 Based on Nanopore Sequencing and Hi-C Technologies.</title>
        <authorList>
            <person name="Bai S."/>
            <person name="Wu H."/>
            <person name="Zhang J."/>
            <person name="Pan Z."/>
            <person name="Zhao W."/>
            <person name="Li Z."/>
            <person name="Tong C."/>
        </authorList>
    </citation>
    <scope>NUCLEOTIDE SEQUENCE</scope>
    <source>
        <tissue evidence="2">Leaf</tissue>
    </source>
</reference>
<sequence>MGYGPEDKNAVFSSGFYSELLYVKTGCLYLYRIAIGTIDVYKSAEAVKLCGGKIALNQLSTPRLLHPSILKVGDRDSRKKKKIIYQPLQRFLHHIIQSHHHHHPILCLLQTNFSVKNFEQAPQFCRSKEGEYDNLLLHPLIFPKPAPKCSLSKDHLPLLPLCEDATSSEKVLMDPPSEDPPRDPIAKSWLQVESTNDDLPSDKE</sequence>
<dbReference type="EMBL" id="JACEGQ020000006">
    <property type="protein sequence ID" value="KAH8504368.1"/>
    <property type="molecule type" value="Genomic_DNA"/>
</dbReference>
<protein>
    <submittedName>
        <fullName evidence="2">Uncharacterized protein</fullName>
    </submittedName>
</protein>